<organism evidence="8 9">
    <name type="scientific">Ectothiorhodospira marina</name>
    <dbReference type="NCBI Taxonomy" id="1396821"/>
    <lineage>
        <taxon>Bacteria</taxon>
        <taxon>Pseudomonadati</taxon>
        <taxon>Pseudomonadota</taxon>
        <taxon>Gammaproteobacteria</taxon>
        <taxon>Chromatiales</taxon>
        <taxon>Ectothiorhodospiraceae</taxon>
        <taxon>Ectothiorhodospira</taxon>
    </lineage>
</organism>
<feature type="binding site" evidence="6">
    <location>
        <position position="78"/>
    </location>
    <ligand>
        <name>S-adenosyl-L-methionine</name>
        <dbReference type="ChEBI" id="CHEBI:59789"/>
    </ligand>
</feature>
<dbReference type="PROSITE" id="PS50123">
    <property type="entry name" value="CHER"/>
    <property type="match status" value="1"/>
</dbReference>
<dbReference type="STRING" id="1396821.SAMN05444515_101224"/>
<reference evidence="9" key="1">
    <citation type="submission" date="2016-10" db="EMBL/GenBank/DDBJ databases">
        <authorList>
            <person name="Varghese N."/>
            <person name="Submissions S."/>
        </authorList>
    </citation>
    <scope>NUCLEOTIDE SEQUENCE [LARGE SCALE GENOMIC DNA]</scope>
    <source>
        <strain evidence="9">DSM 241</strain>
    </source>
</reference>
<feature type="binding site" evidence="6">
    <location>
        <begin position="219"/>
        <end position="220"/>
    </location>
    <ligand>
        <name>S-adenosyl-L-methionine</name>
        <dbReference type="ChEBI" id="CHEBI:59789"/>
    </ligand>
</feature>
<evidence type="ECO:0000256" key="6">
    <source>
        <dbReference type="PIRSR" id="PIRSR000410-1"/>
    </source>
</evidence>
<feature type="binding site" evidence="6">
    <location>
        <position position="147"/>
    </location>
    <ligand>
        <name>S-adenosyl-L-methionine</name>
        <dbReference type="ChEBI" id="CHEBI:59789"/>
    </ligand>
</feature>
<evidence type="ECO:0000313" key="9">
    <source>
        <dbReference type="Proteomes" id="UP000199256"/>
    </source>
</evidence>
<dbReference type="InterPro" id="IPR000780">
    <property type="entry name" value="CheR_MeTrfase"/>
</dbReference>
<dbReference type="SUPFAM" id="SSF47757">
    <property type="entry name" value="Chemotaxis receptor methyltransferase CheR, N-terminal domain"/>
    <property type="match status" value="1"/>
</dbReference>
<dbReference type="GO" id="GO:0008983">
    <property type="term" value="F:protein-glutamate O-methyltransferase activity"/>
    <property type="evidence" value="ECO:0007669"/>
    <property type="project" value="UniProtKB-EC"/>
</dbReference>
<dbReference type="OrthoDB" id="9816309at2"/>
<dbReference type="EC" id="2.1.1.80" evidence="5"/>
<feature type="binding site" evidence="6">
    <location>
        <position position="76"/>
    </location>
    <ligand>
        <name>S-adenosyl-L-methionine</name>
        <dbReference type="ChEBI" id="CHEBI:59789"/>
    </ligand>
</feature>
<dbReference type="AlphaFoldDB" id="A0A1H7FI63"/>
<keyword evidence="9" id="KW-1185">Reference proteome</keyword>
<dbReference type="PANTHER" id="PTHR24422:SF21">
    <property type="entry name" value="CHEMOTAXIS PROTEIN METHYLTRANSFERASE 1"/>
    <property type="match status" value="1"/>
</dbReference>
<dbReference type="InterPro" id="IPR050903">
    <property type="entry name" value="Bact_Chemotaxis_MeTrfase"/>
</dbReference>
<feature type="binding site" evidence="6">
    <location>
        <begin position="202"/>
        <end position="203"/>
    </location>
    <ligand>
        <name>S-adenosyl-L-methionine</name>
        <dbReference type="ChEBI" id="CHEBI:59789"/>
    </ligand>
</feature>
<dbReference type="Gene3D" id="3.40.50.150">
    <property type="entry name" value="Vaccinia Virus protein VP39"/>
    <property type="match status" value="1"/>
</dbReference>
<dbReference type="InterPro" id="IPR022641">
    <property type="entry name" value="CheR_N"/>
</dbReference>
<dbReference type="Proteomes" id="UP000199256">
    <property type="component" value="Unassembled WGS sequence"/>
</dbReference>
<comment type="function">
    <text evidence="5">Methylation of the membrane-bound methyl-accepting chemotaxis proteins (MCP) to form gamma-glutamyl methyl ester residues in MCP.</text>
</comment>
<protein>
    <recommendedName>
        <fullName evidence="5">Chemotaxis protein methyltransferase</fullName>
        <ecNumber evidence="5">2.1.1.80</ecNumber>
    </recommendedName>
</protein>
<keyword evidence="2 5" id="KW-0489">Methyltransferase</keyword>
<evidence type="ECO:0000259" key="7">
    <source>
        <dbReference type="PROSITE" id="PS50123"/>
    </source>
</evidence>
<dbReference type="Pfam" id="PF01739">
    <property type="entry name" value="CheR"/>
    <property type="match status" value="1"/>
</dbReference>
<dbReference type="InterPro" id="IPR026024">
    <property type="entry name" value="Chemotaxis_MeTrfase_CheR"/>
</dbReference>
<evidence type="ECO:0000256" key="4">
    <source>
        <dbReference type="ARBA" id="ARBA00022691"/>
    </source>
</evidence>
<dbReference type="SMART" id="SM00138">
    <property type="entry name" value="MeTrc"/>
    <property type="match status" value="1"/>
</dbReference>
<dbReference type="InterPro" id="IPR029063">
    <property type="entry name" value="SAM-dependent_MTases_sf"/>
</dbReference>
<dbReference type="RefSeq" id="WP_090249779.1">
    <property type="nucleotide sequence ID" value="NZ_FOAA01000001.1"/>
</dbReference>
<dbReference type="CDD" id="cd02440">
    <property type="entry name" value="AdoMet_MTases"/>
    <property type="match status" value="1"/>
</dbReference>
<dbReference type="PRINTS" id="PR00996">
    <property type="entry name" value="CHERMTFRASE"/>
</dbReference>
<feature type="binding site" evidence="6">
    <location>
        <position position="82"/>
    </location>
    <ligand>
        <name>S-adenosyl-L-methionine</name>
        <dbReference type="ChEBI" id="CHEBI:59789"/>
    </ligand>
</feature>
<gene>
    <name evidence="8" type="ORF">SAMN05444515_101224</name>
</gene>
<evidence type="ECO:0000256" key="3">
    <source>
        <dbReference type="ARBA" id="ARBA00022679"/>
    </source>
</evidence>
<feature type="domain" description="CheR-type methyltransferase" evidence="7">
    <location>
        <begin position="1"/>
        <end position="277"/>
    </location>
</feature>
<dbReference type="InterPro" id="IPR036804">
    <property type="entry name" value="CheR_N_sf"/>
</dbReference>
<dbReference type="Gene3D" id="1.10.155.10">
    <property type="entry name" value="Chemotaxis receptor methyltransferase CheR, N-terminal domain"/>
    <property type="match status" value="1"/>
</dbReference>
<evidence type="ECO:0000256" key="1">
    <source>
        <dbReference type="ARBA" id="ARBA00001541"/>
    </source>
</evidence>
<keyword evidence="3 5" id="KW-0808">Transferase</keyword>
<evidence type="ECO:0000256" key="5">
    <source>
        <dbReference type="PIRNR" id="PIRNR000410"/>
    </source>
</evidence>
<evidence type="ECO:0000256" key="2">
    <source>
        <dbReference type="ARBA" id="ARBA00022603"/>
    </source>
</evidence>
<dbReference type="Pfam" id="PF03705">
    <property type="entry name" value="CheR_N"/>
    <property type="match status" value="1"/>
</dbReference>
<dbReference type="InterPro" id="IPR022642">
    <property type="entry name" value="CheR_C"/>
</dbReference>
<dbReference type="PANTHER" id="PTHR24422">
    <property type="entry name" value="CHEMOTAXIS PROTEIN METHYLTRANSFERASE"/>
    <property type="match status" value="1"/>
</dbReference>
<sequence length="277" mass="31608">MSSGPIEPQDYEDFKIFLERSCGLVLGDNKHYLVTSRLSRLMKEFSVASVSELLKLLKRGGRSGLRERVIEAMTTNETYWFRDVFPFEILKNQIYPELAKKSPGSTVRIWCAACSSGQEPYSISMATSEYLQSRAGSLRDVQILGTDISGAVLREAREGSYDSLAVARGLSLDRRNRFFIQKGDRWEVKPEIKARVSYREFNLLDNYNAMGRFDIVFCRNVLIYFSLESKRTILKRISQILNPGGYLFLGASESMANYSDAFEMVRCSPGVVYRLKK</sequence>
<proteinExistence type="predicted"/>
<comment type="catalytic activity">
    <reaction evidence="1 5">
        <text>L-glutamyl-[protein] + S-adenosyl-L-methionine = [protein]-L-glutamate 5-O-methyl ester + S-adenosyl-L-homocysteine</text>
        <dbReference type="Rhea" id="RHEA:24452"/>
        <dbReference type="Rhea" id="RHEA-COMP:10208"/>
        <dbReference type="Rhea" id="RHEA-COMP:10311"/>
        <dbReference type="ChEBI" id="CHEBI:29973"/>
        <dbReference type="ChEBI" id="CHEBI:57856"/>
        <dbReference type="ChEBI" id="CHEBI:59789"/>
        <dbReference type="ChEBI" id="CHEBI:82795"/>
        <dbReference type="EC" id="2.1.1.80"/>
    </reaction>
</comment>
<dbReference type="GO" id="GO:0032259">
    <property type="term" value="P:methylation"/>
    <property type="evidence" value="ECO:0007669"/>
    <property type="project" value="UniProtKB-KW"/>
</dbReference>
<name>A0A1H7FI63_9GAMM</name>
<evidence type="ECO:0000313" key="8">
    <source>
        <dbReference type="EMBL" id="SEK24937.1"/>
    </source>
</evidence>
<feature type="binding site" evidence="6">
    <location>
        <position position="119"/>
    </location>
    <ligand>
        <name>S-adenosyl-L-methionine</name>
        <dbReference type="ChEBI" id="CHEBI:59789"/>
    </ligand>
</feature>
<dbReference type="SUPFAM" id="SSF53335">
    <property type="entry name" value="S-adenosyl-L-methionine-dependent methyltransferases"/>
    <property type="match status" value="1"/>
</dbReference>
<dbReference type="PIRSF" id="PIRSF000410">
    <property type="entry name" value="CheR"/>
    <property type="match status" value="1"/>
</dbReference>
<dbReference type="EMBL" id="FOAA01000001">
    <property type="protein sequence ID" value="SEK24937.1"/>
    <property type="molecule type" value="Genomic_DNA"/>
</dbReference>
<keyword evidence="4 5" id="KW-0949">S-adenosyl-L-methionine</keyword>
<accession>A0A1H7FI63</accession>